<dbReference type="PROSITE" id="PS51257">
    <property type="entry name" value="PROKAR_LIPOPROTEIN"/>
    <property type="match status" value="1"/>
</dbReference>
<organism evidence="1 2">
    <name type="scientific">Empedobacter falsenii</name>
    <dbReference type="NCBI Taxonomy" id="343874"/>
    <lineage>
        <taxon>Bacteria</taxon>
        <taxon>Pseudomonadati</taxon>
        <taxon>Bacteroidota</taxon>
        <taxon>Flavobacteriia</taxon>
        <taxon>Flavobacteriales</taxon>
        <taxon>Weeksellaceae</taxon>
        <taxon>Empedobacter</taxon>
    </lineage>
</organism>
<evidence type="ECO:0008006" key="3">
    <source>
        <dbReference type="Google" id="ProtNLM"/>
    </source>
</evidence>
<reference evidence="1 2" key="1">
    <citation type="submission" date="2019-06" db="EMBL/GenBank/DDBJ databases">
        <title>Emergence of pandrug resistant Empedobacter falsenii in China.</title>
        <authorList>
            <person name="Dong N."/>
            <person name="Chen S."/>
            <person name="Zhang R."/>
        </authorList>
    </citation>
    <scope>NUCLEOTIDE SEQUENCE [LARGE SCALE GENOMIC DNA]</scope>
    <source>
        <strain evidence="1 2">1681-1</strain>
    </source>
</reference>
<dbReference type="EMBL" id="CP040908">
    <property type="protein sequence ID" value="QLL57314.1"/>
    <property type="molecule type" value="Genomic_DNA"/>
</dbReference>
<dbReference type="GeneID" id="78400622"/>
<dbReference type="KEGG" id="efal:FH779_04095"/>
<dbReference type="AlphaFoldDB" id="A0A7H9DQC4"/>
<accession>A0A7H9DQC4</accession>
<sequence>MKQNLKLIILLFLITSCTYKKGIKIKIINDSSFKIENVKFSAENSFIYVKKLEKGKNFNNVLDMNNISHGDGSYQLTYKINNLTKSINTGYFTNGKPLDKNMQIIIKNDTVFVDYKINSF</sequence>
<name>A0A7H9DQC4_9FLAO</name>
<evidence type="ECO:0000313" key="2">
    <source>
        <dbReference type="Proteomes" id="UP000510643"/>
    </source>
</evidence>
<dbReference type="Proteomes" id="UP000510643">
    <property type="component" value="Chromosome"/>
</dbReference>
<gene>
    <name evidence="1" type="ORF">FH779_04095</name>
</gene>
<proteinExistence type="predicted"/>
<dbReference type="RefSeq" id="WP_180906164.1">
    <property type="nucleotide sequence ID" value="NZ_CP040908.1"/>
</dbReference>
<keyword evidence="2" id="KW-1185">Reference proteome</keyword>
<evidence type="ECO:0000313" key="1">
    <source>
        <dbReference type="EMBL" id="QLL57314.1"/>
    </source>
</evidence>
<protein>
    <recommendedName>
        <fullName evidence="3">Lipoprotein</fullName>
    </recommendedName>
</protein>